<protein>
    <submittedName>
        <fullName evidence="1">Uncharacterized protein</fullName>
    </submittedName>
</protein>
<dbReference type="AlphaFoldDB" id="A0A7S3IZW7"/>
<evidence type="ECO:0000313" key="1">
    <source>
        <dbReference type="EMBL" id="CAE0342112.1"/>
    </source>
</evidence>
<organism evidence="1">
    <name type="scientific">Euplotes harpa</name>
    <dbReference type="NCBI Taxonomy" id="151035"/>
    <lineage>
        <taxon>Eukaryota</taxon>
        <taxon>Sar</taxon>
        <taxon>Alveolata</taxon>
        <taxon>Ciliophora</taxon>
        <taxon>Intramacronucleata</taxon>
        <taxon>Spirotrichea</taxon>
        <taxon>Hypotrichia</taxon>
        <taxon>Euplotida</taxon>
        <taxon>Euplotidae</taxon>
        <taxon>Euplotes</taxon>
    </lineage>
</organism>
<accession>A0A7S3IZW7</accession>
<dbReference type="EMBL" id="HBII01002301">
    <property type="protein sequence ID" value="CAE0342112.1"/>
    <property type="molecule type" value="Transcribed_RNA"/>
</dbReference>
<proteinExistence type="predicted"/>
<sequence>MLSGLEGSQEYEEIDGKHRHVPAHYNELKKQYNYDQERPMFNDSSNWIEINNKVTRTNELEDRKAYEVPSRVPESDNEKILQLKNMFYHDSGRTQSYTHIPMNYEPQLRQKKSYEIGLSEL</sequence>
<reference evidence="1" key="1">
    <citation type="submission" date="2021-01" db="EMBL/GenBank/DDBJ databases">
        <authorList>
            <person name="Corre E."/>
            <person name="Pelletier E."/>
            <person name="Niang G."/>
            <person name="Scheremetjew M."/>
            <person name="Finn R."/>
            <person name="Kale V."/>
            <person name="Holt S."/>
            <person name="Cochrane G."/>
            <person name="Meng A."/>
            <person name="Brown T."/>
            <person name="Cohen L."/>
        </authorList>
    </citation>
    <scope>NUCLEOTIDE SEQUENCE</scope>
    <source>
        <strain evidence="1">FSP1.4</strain>
    </source>
</reference>
<gene>
    <name evidence="1" type="ORF">EHAR0213_LOCUS1019</name>
</gene>
<name>A0A7S3IZW7_9SPIT</name>